<evidence type="ECO:0000313" key="1">
    <source>
        <dbReference type="EMBL" id="PIC26267.1"/>
    </source>
</evidence>
<reference evidence="2" key="1">
    <citation type="submission" date="2017-10" db="EMBL/GenBank/DDBJ databases">
        <title>Rapid genome shrinkage in a self-fertile nematode reveals novel sperm competition proteins.</title>
        <authorList>
            <person name="Yin D."/>
            <person name="Schwarz E.M."/>
            <person name="Thomas C.G."/>
            <person name="Felde R.L."/>
            <person name="Korf I.F."/>
            <person name="Cutter A.D."/>
            <person name="Schartner C.M."/>
            <person name="Ralston E.J."/>
            <person name="Meyer B.J."/>
            <person name="Haag E.S."/>
        </authorList>
    </citation>
    <scope>NUCLEOTIDE SEQUENCE [LARGE SCALE GENOMIC DNA]</scope>
    <source>
        <strain evidence="2">JU1422</strain>
    </source>
</reference>
<organism evidence="1 2">
    <name type="scientific">Caenorhabditis nigoni</name>
    <dbReference type="NCBI Taxonomy" id="1611254"/>
    <lineage>
        <taxon>Eukaryota</taxon>
        <taxon>Metazoa</taxon>
        <taxon>Ecdysozoa</taxon>
        <taxon>Nematoda</taxon>
        <taxon>Chromadorea</taxon>
        <taxon>Rhabditida</taxon>
        <taxon>Rhabditina</taxon>
        <taxon>Rhabditomorpha</taxon>
        <taxon>Rhabditoidea</taxon>
        <taxon>Rhabditidae</taxon>
        <taxon>Peloderinae</taxon>
        <taxon>Caenorhabditis</taxon>
    </lineage>
</organism>
<keyword evidence="2" id="KW-1185">Reference proteome</keyword>
<gene>
    <name evidence="1" type="primary">Cnig_chr_V.g18888</name>
    <name evidence="1" type="ORF">B9Z55_018888</name>
</gene>
<sequence length="84" mass="8983">MVSMESAMEKSAMKNTNDSSTFISKIHLSGSGYGHLEFSSPDTVIFNDAVVRQVDAQTLAGLVGVTTVTTNEGTFLRTSIDHPC</sequence>
<accession>A0A2G5TG77</accession>
<evidence type="ECO:0000313" key="2">
    <source>
        <dbReference type="Proteomes" id="UP000230233"/>
    </source>
</evidence>
<dbReference type="EMBL" id="PDUG01000005">
    <property type="protein sequence ID" value="PIC26267.1"/>
    <property type="molecule type" value="Genomic_DNA"/>
</dbReference>
<dbReference type="AlphaFoldDB" id="A0A2G5TG77"/>
<name>A0A2G5TG77_9PELO</name>
<dbReference type="STRING" id="1611254.A0A2G5TG77"/>
<proteinExistence type="predicted"/>
<dbReference type="Proteomes" id="UP000230233">
    <property type="component" value="Chromosome V"/>
</dbReference>
<protein>
    <submittedName>
        <fullName evidence="1">Uncharacterized protein</fullName>
    </submittedName>
</protein>
<comment type="caution">
    <text evidence="1">The sequence shown here is derived from an EMBL/GenBank/DDBJ whole genome shotgun (WGS) entry which is preliminary data.</text>
</comment>